<evidence type="ECO:0000313" key="10">
    <source>
        <dbReference type="EMBL" id="BFP44821.1"/>
    </source>
</evidence>
<evidence type="ECO:0000256" key="5">
    <source>
        <dbReference type="ARBA" id="ARBA00022692"/>
    </source>
</evidence>
<evidence type="ECO:0000256" key="2">
    <source>
        <dbReference type="ARBA" id="ARBA00009854"/>
    </source>
</evidence>
<dbReference type="InterPro" id="IPR006512">
    <property type="entry name" value="YidE_YbjL"/>
</dbReference>
<reference evidence="10" key="1">
    <citation type="submission" date="2024-07" db="EMBL/GenBank/DDBJ databases">
        <title>Complete genome sequences of cellulolytic bacteria, Kitasatospora sp. CMC57 and Streptomyces sp. CMC78, isolated from Japanese agricultural soil.</title>
        <authorList>
            <person name="Hashimoto T."/>
            <person name="Ito M."/>
            <person name="Iwamoto M."/>
            <person name="Fukahori D."/>
            <person name="Shoda T."/>
            <person name="Sakoda M."/>
            <person name="Morohoshi T."/>
            <person name="Mitsuboshi M."/>
            <person name="Nishizawa T."/>
        </authorList>
    </citation>
    <scope>NUCLEOTIDE SEQUENCE</scope>
    <source>
        <strain evidence="10">CMC57</strain>
    </source>
</reference>
<keyword evidence="7 8" id="KW-0472">Membrane</keyword>
<dbReference type="InterPro" id="IPR036721">
    <property type="entry name" value="RCK_C_sf"/>
</dbReference>
<sequence>MDWITDHVFKPYPELPIFLTIAIGFLVGKIRYRSIGLGAVTGCLVAGLFTGWVTDVSVNGTVKSVFFIMFLFALGYKVGPQFFRGLRKDGLPQVTVTVVVCVTGLLVCWGVAEMLGYGPGLGAGLLGGALTQSAVIGVAQDAIGNIQGLGRDQVTEQQNLVPVAYAVTYPLGTILCAVLLANIAPRLLRSDLAADSRALAIELDAPEADPDLAEGYYEVVLRAYTVAGGGLAGRTIDDIESQQREQGRRIYLTRVRRAGEILDHTQQTVIRQGDVVAVSALRHDLVDFDPARQIGPESDDAGLLGYRTEHLHVVVSAKEYLGRTVAQVRREPFMVGVFVDRIYRSGAEFPLPALHRAGVRRHPGADQRRHRHDLGRPRHLPRRLHRHPVAYRGRGADLALHLGRRADHGSGLRLDPG</sequence>
<dbReference type="PANTHER" id="PTHR30445">
    <property type="entry name" value="K(+)_H(+) ANTIPORTER SUBUNIT KHTT"/>
    <property type="match status" value="1"/>
</dbReference>
<dbReference type="PANTHER" id="PTHR30445:SF9">
    <property type="match status" value="1"/>
</dbReference>
<keyword evidence="3" id="KW-0813">Transport</keyword>
<organism evidence="10">
    <name type="scientific">Kitasatospora sp. CMC57</name>
    <dbReference type="NCBI Taxonomy" id="3231513"/>
    <lineage>
        <taxon>Bacteria</taxon>
        <taxon>Bacillati</taxon>
        <taxon>Actinomycetota</taxon>
        <taxon>Actinomycetes</taxon>
        <taxon>Kitasatosporales</taxon>
        <taxon>Streptomycetaceae</taxon>
        <taxon>Kitasatospora</taxon>
    </lineage>
</organism>
<feature type="transmembrane region" description="Helical" evidence="8">
    <location>
        <begin position="91"/>
        <end position="112"/>
    </location>
</feature>
<comment type="subcellular location">
    <subcellularLocation>
        <location evidence="1">Cell membrane</location>
        <topology evidence="1">Multi-pass membrane protein</topology>
    </subcellularLocation>
</comment>
<evidence type="ECO:0000256" key="3">
    <source>
        <dbReference type="ARBA" id="ARBA00022448"/>
    </source>
</evidence>
<dbReference type="AlphaFoldDB" id="A0AB33JPV5"/>
<feature type="transmembrane region" description="Helical" evidence="8">
    <location>
        <begin position="12"/>
        <end position="28"/>
    </location>
</feature>
<feature type="transmembrane region" description="Helical" evidence="8">
    <location>
        <begin position="163"/>
        <end position="184"/>
    </location>
</feature>
<protein>
    <recommendedName>
        <fullName evidence="9">YidE/YbjL duplication domain-containing protein</fullName>
    </recommendedName>
</protein>
<proteinExistence type="inferred from homology"/>
<keyword evidence="4" id="KW-1003">Cell membrane</keyword>
<evidence type="ECO:0000256" key="6">
    <source>
        <dbReference type="ARBA" id="ARBA00022989"/>
    </source>
</evidence>
<dbReference type="GO" id="GO:0005886">
    <property type="term" value="C:plasma membrane"/>
    <property type="evidence" value="ECO:0007669"/>
    <property type="project" value="UniProtKB-SubCell"/>
</dbReference>
<dbReference type="InterPro" id="IPR050144">
    <property type="entry name" value="AAE_transporter"/>
</dbReference>
<comment type="similarity">
    <text evidence="2">Belongs to the AAE transporter (TC 2.A.81) family.</text>
</comment>
<feature type="transmembrane region" description="Helical" evidence="8">
    <location>
        <begin position="35"/>
        <end position="54"/>
    </location>
</feature>
<evidence type="ECO:0000256" key="7">
    <source>
        <dbReference type="ARBA" id="ARBA00023136"/>
    </source>
</evidence>
<keyword evidence="5 8" id="KW-0812">Transmembrane</keyword>
<dbReference type="GO" id="GO:0006813">
    <property type="term" value="P:potassium ion transport"/>
    <property type="evidence" value="ECO:0007669"/>
    <property type="project" value="InterPro"/>
</dbReference>
<feature type="domain" description="YidE/YbjL duplication" evidence="9">
    <location>
        <begin position="17"/>
        <end position="181"/>
    </location>
</feature>
<dbReference type="Pfam" id="PF06826">
    <property type="entry name" value="Asp-Al_Ex"/>
    <property type="match status" value="1"/>
</dbReference>
<name>A0AB33JPV5_9ACTN</name>
<evidence type="ECO:0000256" key="4">
    <source>
        <dbReference type="ARBA" id="ARBA00022475"/>
    </source>
</evidence>
<gene>
    <name evidence="10" type="ORF">KCMC57_11890</name>
</gene>
<feature type="transmembrane region" description="Helical" evidence="8">
    <location>
        <begin position="60"/>
        <end position="79"/>
    </location>
</feature>
<dbReference type="EMBL" id="AP035881">
    <property type="protein sequence ID" value="BFP44821.1"/>
    <property type="molecule type" value="Genomic_DNA"/>
</dbReference>
<evidence type="ECO:0000259" key="9">
    <source>
        <dbReference type="Pfam" id="PF06826"/>
    </source>
</evidence>
<keyword evidence="6 8" id="KW-1133">Transmembrane helix</keyword>
<accession>A0AB33JPV5</accession>
<evidence type="ECO:0000256" key="1">
    <source>
        <dbReference type="ARBA" id="ARBA00004651"/>
    </source>
</evidence>
<evidence type="ECO:0000256" key="8">
    <source>
        <dbReference type="SAM" id="Phobius"/>
    </source>
</evidence>
<dbReference type="SUPFAM" id="SSF116726">
    <property type="entry name" value="TrkA C-terminal domain-like"/>
    <property type="match status" value="1"/>
</dbReference>